<dbReference type="Proteomes" id="UP000011623">
    <property type="component" value="Unassembled WGS sequence"/>
</dbReference>
<comment type="caution">
    <text evidence="4">The sequence shown here is derived from an EMBL/GenBank/DDBJ whole genome shotgun (WGS) entry which is preliminary data.</text>
</comment>
<feature type="binding site" evidence="2">
    <location>
        <position position="263"/>
    </location>
    <ligand>
        <name>Zn(2+)</name>
        <dbReference type="ChEBI" id="CHEBI:29105"/>
        <note>catalytic</note>
    </ligand>
</feature>
<comment type="catalytic activity">
    <reaction evidence="1">
        <text>Release of a C-terminal amino acid with broad specificity, except for -Pro.</text>
        <dbReference type="EC" id="3.4.17.19"/>
    </reaction>
</comment>
<dbReference type="SUPFAM" id="SSF55486">
    <property type="entry name" value="Metalloproteases ('zincins'), catalytic domain"/>
    <property type="match status" value="1"/>
</dbReference>
<keyword evidence="2" id="KW-0862">Zinc</keyword>
<evidence type="ECO:0000313" key="5">
    <source>
        <dbReference type="Proteomes" id="UP000011623"/>
    </source>
</evidence>
<dbReference type="EC" id="3.4.17.19" evidence="1"/>
<keyword evidence="1 2" id="KW-0479">Metal-binding</keyword>
<keyword evidence="1" id="KW-0482">Metalloprotease</keyword>
<dbReference type="AlphaFoldDB" id="M0K8A9"/>
<gene>
    <name evidence="4" type="ORF">C442_17225</name>
</gene>
<dbReference type="InterPro" id="IPR001333">
    <property type="entry name" value="Peptidase_M32_Taq"/>
</dbReference>
<dbReference type="EMBL" id="AOLW01000047">
    <property type="protein sequence ID" value="EMA17033.1"/>
    <property type="molecule type" value="Genomic_DNA"/>
</dbReference>
<dbReference type="PROSITE" id="PS52034">
    <property type="entry name" value="PEPTIDASE_M32"/>
    <property type="match status" value="1"/>
</dbReference>
<keyword evidence="1" id="KW-0378">Hydrolase</keyword>
<dbReference type="CDD" id="cd06460">
    <property type="entry name" value="M32_Taq"/>
    <property type="match status" value="1"/>
</dbReference>
<dbReference type="Pfam" id="PF02074">
    <property type="entry name" value="Peptidase_M32"/>
    <property type="match status" value="1"/>
</dbReference>
<dbReference type="RefSeq" id="WP_008312586.1">
    <property type="nucleotide sequence ID" value="NZ_AOLW01000047.1"/>
</dbReference>
<dbReference type="PANTHER" id="PTHR34217:SF1">
    <property type="entry name" value="CARBOXYPEPTIDASE 1"/>
    <property type="match status" value="1"/>
</dbReference>
<keyword evidence="1 4" id="KW-0121">Carboxypeptidase</keyword>
<dbReference type="GO" id="GO:0004181">
    <property type="term" value="F:metallocarboxypeptidase activity"/>
    <property type="evidence" value="ECO:0007669"/>
    <property type="project" value="UniProtKB-UniRule"/>
</dbReference>
<evidence type="ECO:0000256" key="1">
    <source>
        <dbReference type="PIRNR" id="PIRNR006615"/>
    </source>
</evidence>
<comment type="similarity">
    <text evidence="1">Belongs to the peptidase M32 family.</text>
</comment>
<dbReference type="PANTHER" id="PTHR34217">
    <property type="entry name" value="METAL-DEPENDENT CARBOXYPEPTIDASE"/>
    <property type="match status" value="1"/>
</dbReference>
<reference evidence="4 5" key="1">
    <citation type="journal article" date="2014" name="PLoS Genet.">
        <title>Phylogenetically driven sequencing of extremely halophilic archaea reveals strategies for static and dynamic osmo-response.</title>
        <authorList>
            <person name="Becker E.A."/>
            <person name="Seitzer P.M."/>
            <person name="Tritt A."/>
            <person name="Larsen D."/>
            <person name="Krusor M."/>
            <person name="Yao A.I."/>
            <person name="Wu D."/>
            <person name="Madern D."/>
            <person name="Eisen J.A."/>
            <person name="Darling A.E."/>
            <person name="Facciotti M.T."/>
        </authorList>
    </citation>
    <scope>NUCLEOTIDE SEQUENCE [LARGE SCALE GENOMIC DNA]</scope>
    <source>
        <strain evidence="4 5">JCM 13557</strain>
    </source>
</reference>
<accession>M0K8A9</accession>
<keyword evidence="1" id="KW-0645">Protease</keyword>
<evidence type="ECO:0000256" key="3">
    <source>
        <dbReference type="PIRSR" id="PIRSR006615-2"/>
    </source>
</evidence>
<proteinExistence type="inferred from homology"/>
<evidence type="ECO:0000313" key="4">
    <source>
        <dbReference type="EMBL" id="EMA17033.1"/>
    </source>
</evidence>
<keyword evidence="5" id="KW-1185">Reference proteome</keyword>
<organism evidence="4 5">
    <name type="scientific">Haloarcula amylolytica JCM 13557</name>
    <dbReference type="NCBI Taxonomy" id="1227452"/>
    <lineage>
        <taxon>Archaea</taxon>
        <taxon>Methanobacteriati</taxon>
        <taxon>Methanobacteriota</taxon>
        <taxon>Stenosarchaea group</taxon>
        <taxon>Halobacteria</taxon>
        <taxon>Halobacteriales</taxon>
        <taxon>Haloarculaceae</taxon>
        <taxon>Haloarcula</taxon>
    </lineage>
</organism>
<name>M0K8A9_9EURY</name>
<dbReference type="GO" id="GO:0046872">
    <property type="term" value="F:metal ion binding"/>
    <property type="evidence" value="ECO:0007669"/>
    <property type="project" value="UniProtKB-KW"/>
</dbReference>
<feature type="binding site" evidence="2">
    <location>
        <position position="267"/>
    </location>
    <ligand>
        <name>Zn(2+)</name>
        <dbReference type="ChEBI" id="CHEBI:29105"/>
        <note>catalytic</note>
    </ligand>
</feature>
<feature type="binding site" evidence="2">
    <location>
        <position position="293"/>
    </location>
    <ligand>
        <name>Zn(2+)</name>
        <dbReference type="ChEBI" id="CHEBI:29105"/>
        <note>catalytic</note>
    </ligand>
</feature>
<dbReference type="PATRIC" id="fig|1227452.3.peg.3426"/>
<dbReference type="GO" id="GO:0006508">
    <property type="term" value="P:proteolysis"/>
    <property type="evidence" value="ECO:0007669"/>
    <property type="project" value="UniProtKB-UniRule"/>
</dbReference>
<comment type="cofactor">
    <cofactor evidence="2">
        <name>Zn(2+)</name>
        <dbReference type="ChEBI" id="CHEBI:29105"/>
    </cofactor>
    <text evidence="2">Binds 1 zinc ion per subunit.</text>
</comment>
<sequence length="498" mass="57306">MTNTTQESYDRLLEKYTEFNHLQSAKGVLEWDQYVMMPEGSTSTRSKQMSTLSSLAQNRITDSEFGELLDELDGDELSEEEQAVTREIRREYDKATRVPAKIEEELSELTSKAQSAWNEAKDSDDFSVFAPHLKSIVEKKREYANAINPDADPYETLVADFFPQVEYDTVERTLLKIENELVPLLKQIQESEVELNTDALHGDYDDDEQLAVARDLLELLGYDWSRGRLDTFDMPFTFGLPSDARICTWTDRSLYQTLWTTAHEGGHAFYAQGLPEDEFGTPLGEARGTFVHESQSSFWECHVFGNRAFWEAFLPSVTERFPDIDATPEEAYESVNSVRERNPLWVEADELTGQIHILLRFEIERDLINGEITVDEVPNVWNDRTEEYFGMRPETVEEGCLQDIHWSIGNIGYFPTYTLGHVLSAQVAAALERDIGDIGELIREGDFAALLEWQREHVHQHGQRYTTPELIRKVTGEDLSADYFIKYVSDKYTDLYDL</sequence>
<comment type="function">
    <text evidence="1">Broad specificity carboxypetidase that releases amino acids sequentially from the C-terminus, including neutral, aromatic, polar and basic residues.</text>
</comment>
<evidence type="ECO:0000256" key="2">
    <source>
        <dbReference type="PIRSR" id="PIRSR006615-1"/>
    </source>
</evidence>
<protein>
    <recommendedName>
        <fullName evidence="1">Metal-dependent carboxypeptidase</fullName>
        <ecNumber evidence="1">3.4.17.19</ecNumber>
    </recommendedName>
</protein>
<dbReference type="PIRSF" id="PIRSF006615">
    <property type="entry name" value="Zn_crbxpep_Taq"/>
    <property type="match status" value="1"/>
</dbReference>
<dbReference type="Gene3D" id="1.10.1370.30">
    <property type="match status" value="1"/>
</dbReference>
<feature type="active site" description="Proton donor/acceptor" evidence="3">
    <location>
        <position position="264"/>
    </location>
</feature>